<feature type="transmembrane region" description="Helical" evidence="6">
    <location>
        <begin position="36"/>
        <end position="59"/>
    </location>
</feature>
<reference evidence="7" key="1">
    <citation type="submission" date="2022-07" db="EMBL/GenBank/DDBJ databases">
        <title>Phylogenomic reconstructions and comparative analyses of Kickxellomycotina fungi.</title>
        <authorList>
            <person name="Reynolds N.K."/>
            <person name="Stajich J.E."/>
            <person name="Barry K."/>
            <person name="Grigoriev I.V."/>
            <person name="Crous P."/>
            <person name="Smith M.E."/>
        </authorList>
    </citation>
    <scope>NUCLEOTIDE SEQUENCE</scope>
    <source>
        <strain evidence="7">RSA 567</strain>
    </source>
</reference>
<dbReference type="Proteomes" id="UP001151582">
    <property type="component" value="Unassembled WGS sequence"/>
</dbReference>
<evidence type="ECO:0000256" key="5">
    <source>
        <dbReference type="ARBA" id="ARBA00023136"/>
    </source>
</evidence>
<gene>
    <name evidence="7" type="primary">BI1</name>
    <name evidence="7" type="ORF">H4R34_000537</name>
</gene>
<dbReference type="PANTHER" id="PTHR23291:SF32">
    <property type="entry name" value="BAX INHIBITOR 1"/>
    <property type="match status" value="1"/>
</dbReference>
<dbReference type="Pfam" id="PF01027">
    <property type="entry name" value="Bax1-I"/>
    <property type="match status" value="1"/>
</dbReference>
<dbReference type="InterPro" id="IPR006214">
    <property type="entry name" value="Bax_inhibitor_1-related"/>
</dbReference>
<keyword evidence="4 6" id="KW-1133">Transmembrane helix</keyword>
<keyword evidence="8" id="KW-1185">Reference proteome</keyword>
<protein>
    <submittedName>
        <fullName evidence="7">Bax inhibitor 1</fullName>
    </submittedName>
</protein>
<evidence type="ECO:0000256" key="2">
    <source>
        <dbReference type="ARBA" id="ARBA00010350"/>
    </source>
</evidence>
<sequence>MAGLFDTFGGGSVPTFATLTKSANLTRVQQDHLVRVYTWLAATTGTAALGTMLTFMYHWTVNPTLALLGAVACMVYIGATDNGGLQATKTWTRSAALLVFGLLQGLSVGPLVAYTLHFQPNTLIMTLVGTALIFGCFTVSALTNRSRSWLYFGGTLGSAVGVLSLLSLVNSLFFGSKSLFSLELYLGLVLFSAYIVYDTQLILQRVDLGSRDAVGHALTLFVDLFAVFIRILVILLQNQERRDDRRNRRRRSDL</sequence>
<comment type="caution">
    <text evidence="7">The sequence shown here is derived from an EMBL/GenBank/DDBJ whole genome shotgun (WGS) entry which is preliminary data.</text>
</comment>
<feature type="transmembrane region" description="Helical" evidence="6">
    <location>
        <begin position="217"/>
        <end position="236"/>
    </location>
</feature>
<comment type="similarity">
    <text evidence="2 6">Belongs to the BI1 family.</text>
</comment>
<name>A0A9W8B6Z2_9FUNG</name>
<feature type="transmembrane region" description="Helical" evidence="6">
    <location>
        <begin position="149"/>
        <end position="173"/>
    </location>
</feature>
<evidence type="ECO:0000256" key="6">
    <source>
        <dbReference type="RuleBase" id="RU004379"/>
    </source>
</evidence>
<dbReference type="AlphaFoldDB" id="A0A9W8B6Z2"/>
<organism evidence="7 8">
    <name type="scientific">Dimargaris verticillata</name>
    <dbReference type="NCBI Taxonomy" id="2761393"/>
    <lineage>
        <taxon>Eukaryota</taxon>
        <taxon>Fungi</taxon>
        <taxon>Fungi incertae sedis</taxon>
        <taxon>Zoopagomycota</taxon>
        <taxon>Kickxellomycotina</taxon>
        <taxon>Dimargaritomycetes</taxon>
        <taxon>Dimargaritales</taxon>
        <taxon>Dimargaritaceae</taxon>
        <taxon>Dimargaris</taxon>
    </lineage>
</organism>
<evidence type="ECO:0000256" key="4">
    <source>
        <dbReference type="ARBA" id="ARBA00022989"/>
    </source>
</evidence>
<feature type="transmembrane region" description="Helical" evidence="6">
    <location>
        <begin position="95"/>
        <end position="116"/>
    </location>
</feature>
<accession>A0A9W8B6Z2</accession>
<feature type="transmembrane region" description="Helical" evidence="6">
    <location>
        <begin position="65"/>
        <end position="83"/>
    </location>
</feature>
<evidence type="ECO:0000313" key="7">
    <source>
        <dbReference type="EMBL" id="KAJ1984634.1"/>
    </source>
</evidence>
<proteinExistence type="inferred from homology"/>
<dbReference type="EMBL" id="JANBQB010000014">
    <property type="protein sequence ID" value="KAJ1984634.1"/>
    <property type="molecule type" value="Genomic_DNA"/>
</dbReference>
<dbReference type="OrthoDB" id="1277691at2759"/>
<comment type="subcellular location">
    <subcellularLocation>
        <location evidence="1">Membrane</location>
        <topology evidence="1">Multi-pass membrane protein</topology>
    </subcellularLocation>
</comment>
<evidence type="ECO:0000256" key="3">
    <source>
        <dbReference type="ARBA" id="ARBA00022692"/>
    </source>
</evidence>
<dbReference type="PANTHER" id="PTHR23291">
    <property type="entry name" value="BAX INHIBITOR-RELATED"/>
    <property type="match status" value="1"/>
</dbReference>
<evidence type="ECO:0000313" key="8">
    <source>
        <dbReference type="Proteomes" id="UP001151582"/>
    </source>
</evidence>
<evidence type="ECO:0000256" key="1">
    <source>
        <dbReference type="ARBA" id="ARBA00004141"/>
    </source>
</evidence>
<keyword evidence="5 6" id="KW-0472">Membrane</keyword>
<dbReference type="GO" id="GO:0016020">
    <property type="term" value="C:membrane"/>
    <property type="evidence" value="ECO:0007669"/>
    <property type="project" value="UniProtKB-SubCell"/>
</dbReference>
<feature type="transmembrane region" description="Helical" evidence="6">
    <location>
        <begin position="179"/>
        <end position="197"/>
    </location>
</feature>
<feature type="transmembrane region" description="Helical" evidence="6">
    <location>
        <begin position="122"/>
        <end position="142"/>
    </location>
</feature>
<keyword evidence="3 6" id="KW-0812">Transmembrane</keyword>